<evidence type="ECO:0000259" key="1">
    <source>
        <dbReference type="Pfam" id="PF00534"/>
    </source>
</evidence>
<sequence length="358" mass="39503">MRVVQILPELNEGGVERGVVELNREFARCGIENFVISNGGKLASKIEKDGGVHVQLDVCSKNILSVAARVLKLRKILSGIAPDIVHVRSRVPAWLVKFARPRAKIVSTVHGINSVNFYSKIMTDADAIICPSGYTRDHVVRSYGVDAAKITIIPRGIDLEKFNPKNLDERFIAEFREKFHLAQDDFIVSSIGRITQIKDYKTLIRAAALASEQKLKILIVGGVRADRDEYFSELKSLVAELSLCERVIFTGSQSKVAEIYSLSSVTVSASSKPESFGRSMAEAIALNCPVIATRHGGALDIIKEGENGYFFDVGDAQALAELFAPARELKFDGYGYVSQNFSLEQMVEKTIKVYESLI</sequence>
<name>C8PLC8_9BACT</name>
<dbReference type="OrthoDB" id="5147801at2"/>
<gene>
    <name evidence="3" type="ORF">CAMGR0001_1937</name>
</gene>
<dbReference type="EC" id="2.4.-.-" evidence="3"/>
<dbReference type="RefSeq" id="WP_005873215.1">
    <property type="nucleotide sequence ID" value="NZ_ACYG01000032.1"/>
</dbReference>
<keyword evidence="3" id="KW-0808">Transferase</keyword>
<dbReference type="Proteomes" id="UP000005709">
    <property type="component" value="Unassembled WGS sequence"/>
</dbReference>
<dbReference type="SUPFAM" id="SSF53756">
    <property type="entry name" value="UDP-Glycosyltransferase/glycogen phosphorylase"/>
    <property type="match status" value="1"/>
</dbReference>
<dbReference type="eggNOG" id="COG0438">
    <property type="taxonomic scope" value="Bacteria"/>
</dbReference>
<keyword evidence="4" id="KW-1185">Reference proteome</keyword>
<dbReference type="Pfam" id="PF13439">
    <property type="entry name" value="Glyco_transf_4"/>
    <property type="match status" value="1"/>
</dbReference>
<reference evidence="3 4" key="1">
    <citation type="submission" date="2009-07" db="EMBL/GenBank/DDBJ databases">
        <authorList>
            <person name="Madupu R."/>
            <person name="Sebastian Y."/>
            <person name="Durkin A.S."/>
            <person name="Torralba M."/>
            <person name="Methe B."/>
            <person name="Sutton G.G."/>
            <person name="Strausberg R.L."/>
            <person name="Nelson K.E."/>
        </authorList>
    </citation>
    <scope>NUCLEOTIDE SEQUENCE [LARGE SCALE GENOMIC DNA]</scope>
    <source>
        <strain evidence="3 4">RM3268</strain>
    </source>
</reference>
<evidence type="ECO:0000313" key="4">
    <source>
        <dbReference type="Proteomes" id="UP000005709"/>
    </source>
</evidence>
<comment type="caution">
    <text evidence="3">The sequence shown here is derived from an EMBL/GenBank/DDBJ whole genome shotgun (WGS) entry which is preliminary data.</text>
</comment>
<dbReference type="Pfam" id="PF00534">
    <property type="entry name" value="Glycos_transf_1"/>
    <property type="match status" value="1"/>
</dbReference>
<feature type="domain" description="Glycosyl transferase family 1" evidence="1">
    <location>
        <begin position="173"/>
        <end position="323"/>
    </location>
</feature>
<organism evidence="3 4">
    <name type="scientific">Campylobacter gracilis RM3268</name>
    <dbReference type="NCBI Taxonomy" id="553220"/>
    <lineage>
        <taxon>Bacteria</taxon>
        <taxon>Pseudomonadati</taxon>
        <taxon>Campylobacterota</taxon>
        <taxon>Epsilonproteobacteria</taxon>
        <taxon>Campylobacterales</taxon>
        <taxon>Campylobacteraceae</taxon>
        <taxon>Campylobacter</taxon>
    </lineage>
</organism>
<dbReference type="Gene3D" id="3.40.50.2000">
    <property type="entry name" value="Glycogen Phosphorylase B"/>
    <property type="match status" value="2"/>
</dbReference>
<dbReference type="PANTHER" id="PTHR12526:SF630">
    <property type="entry name" value="GLYCOSYLTRANSFERASE"/>
    <property type="match status" value="1"/>
</dbReference>
<dbReference type="InterPro" id="IPR001296">
    <property type="entry name" value="Glyco_trans_1"/>
</dbReference>
<protein>
    <submittedName>
        <fullName evidence="3">Glycosyltransferase, group 1 family protein</fullName>
        <ecNumber evidence="3">2.4.-.-</ecNumber>
    </submittedName>
</protein>
<dbReference type="InterPro" id="IPR028098">
    <property type="entry name" value="Glyco_trans_4-like_N"/>
</dbReference>
<feature type="domain" description="Glycosyltransferase subfamily 4-like N-terminal" evidence="2">
    <location>
        <begin position="13"/>
        <end position="161"/>
    </location>
</feature>
<dbReference type="STRING" id="824.CGRAC_1418"/>
<dbReference type="GO" id="GO:0016757">
    <property type="term" value="F:glycosyltransferase activity"/>
    <property type="evidence" value="ECO:0007669"/>
    <property type="project" value="UniProtKB-KW"/>
</dbReference>
<proteinExistence type="predicted"/>
<keyword evidence="3" id="KW-0328">Glycosyltransferase</keyword>
<accession>C8PLC8</accession>
<evidence type="ECO:0000313" key="3">
    <source>
        <dbReference type="EMBL" id="EEV16240.1"/>
    </source>
</evidence>
<evidence type="ECO:0000259" key="2">
    <source>
        <dbReference type="Pfam" id="PF13439"/>
    </source>
</evidence>
<dbReference type="EMBL" id="ACYG01000032">
    <property type="protein sequence ID" value="EEV16240.1"/>
    <property type="molecule type" value="Genomic_DNA"/>
</dbReference>
<dbReference type="PANTHER" id="PTHR12526">
    <property type="entry name" value="GLYCOSYLTRANSFERASE"/>
    <property type="match status" value="1"/>
</dbReference>
<dbReference type="AlphaFoldDB" id="C8PLC8"/>